<protein>
    <submittedName>
        <fullName evidence="3">Relaxase</fullName>
    </submittedName>
</protein>
<dbReference type="InterPro" id="IPR011119">
    <property type="entry name" value="Unchr_helicase_relaxase_TraI"/>
</dbReference>
<keyword evidence="4" id="KW-1185">Reference proteome</keyword>
<feature type="region of interest" description="Disordered" evidence="1">
    <location>
        <begin position="478"/>
        <end position="499"/>
    </location>
</feature>
<geneLocation type="plasmid" evidence="4">
    <name>pDSM15236</name>
</geneLocation>
<dbReference type="eggNOG" id="COG3481">
    <property type="taxonomic scope" value="Bacteria"/>
</dbReference>
<proteinExistence type="predicted"/>
<dbReference type="EMBL" id="CP000268">
    <property type="protein sequence ID" value="ABD71954.1"/>
    <property type="molecule type" value="Genomic_DNA"/>
</dbReference>
<evidence type="ECO:0000256" key="1">
    <source>
        <dbReference type="SAM" id="MobiDB-lite"/>
    </source>
</evidence>
<feature type="domain" description="Uncharacterised" evidence="2">
    <location>
        <begin position="57"/>
        <end position="380"/>
    </location>
</feature>
<reference evidence="4" key="1">
    <citation type="submission" date="2006-02" db="EMBL/GenBank/DDBJ databases">
        <title>Complete sequence of plasmid 1 of Rhodoferax ferrireducens DSM 15236.</title>
        <authorList>
            <person name="Copeland A."/>
            <person name="Lucas S."/>
            <person name="Lapidus A."/>
            <person name="Barry K."/>
            <person name="Detter J.C."/>
            <person name="Glavina del Rio T."/>
            <person name="Hammon N."/>
            <person name="Israni S."/>
            <person name="Pitluck S."/>
            <person name="Brettin T."/>
            <person name="Bruce D."/>
            <person name="Han C."/>
            <person name="Tapia R."/>
            <person name="Gilna P."/>
            <person name="Kiss H."/>
            <person name="Schmutz J."/>
            <person name="Larimer F."/>
            <person name="Land M."/>
            <person name="Kyrpides N."/>
            <person name="Ivanova N."/>
            <person name="Richardson P."/>
        </authorList>
    </citation>
    <scope>NUCLEOTIDE SEQUENCE [LARGE SCALE GENOMIC DNA]</scope>
    <source>
        <strain evidence="4">ATCC BAA-621 / DSM 15236 / T118</strain>
        <plasmid evidence="4">Plasmid pDSM15236</plasmid>
    </source>
</reference>
<dbReference type="NCBIfam" id="NF041494">
    <property type="entry name" value="MobH"/>
    <property type="match status" value="1"/>
</dbReference>
<organism evidence="3 4">
    <name type="scientific">Albidiferax ferrireducens (strain ATCC BAA-621 / DSM 15236 / T118)</name>
    <name type="common">Rhodoferax ferrireducens</name>
    <dbReference type="NCBI Taxonomy" id="338969"/>
    <lineage>
        <taxon>Bacteria</taxon>
        <taxon>Pseudomonadati</taxon>
        <taxon>Pseudomonadota</taxon>
        <taxon>Betaproteobacteria</taxon>
        <taxon>Burkholderiales</taxon>
        <taxon>Comamonadaceae</taxon>
        <taxon>Rhodoferax</taxon>
    </lineage>
</organism>
<dbReference type="AlphaFoldDB" id="Q21QJ1"/>
<gene>
    <name evidence="3" type="ordered locus">Rfer_4267</name>
</gene>
<dbReference type="HOGENOM" id="CLU_426330_0_0_4"/>
<evidence type="ECO:0000313" key="3">
    <source>
        <dbReference type="EMBL" id="ABD71954.1"/>
    </source>
</evidence>
<keyword evidence="3" id="KW-0614">Plasmid</keyword>
<sequence length="642" mass="69521">MRFSDVFSFIKRTPRKVIPVPSSVRVTGIIPTAMVQVVAPESSNEPGVPRYPPMDSGIRLATPDDVLATQADLIRLLKRNLGIANDDFERRYLAPLRRAAELINLIPATRDKHHTGAGGLFRFAATMAIRSAQSADGRIFAANEGIERRRQTEAAWRHAAFLTGLTCELFRPLTEMMIFDPKGNQWSPFVAPLTEWARQQGADRFFVRWHQHDDARSVANTLSSWAVNAVVGNEVLSELNNVNSKIVETIFGVSSGSITTADNSTMAALINDVRRRVITQDHEIAPATYGKLTSGSQLEPYFMDAMRTLLRTGVWQVNTKSGRCHFGADGFYVAWRMGSQEILGHLQTEKIAGVPTAKETLAEMMGRAGIISIAPDGSWIHLVRSSVGASAPMPAVRIQSPLAILGHLEVKPVADTLRVNSAKPAPSVAIPLTKPDVVSVAPALAKEVQEIAILAPKSDLKAKVLESVDQETGEIAPVVASKPAAPEPPKTSAAAPAPASDVVQQVKPAVAAKRAPSAKPGIPTVPDVDDLVQETFDTDMLLELGAPICREVAAWRDLWNRGQSSQEFLRTTEGLAVSYAVVNGSAIQLSKIMEALKGAGYIEISNLNGTQRTLTPIPFPKKTELGLVLRTNFARKAGFILE</sequence>
<dbReference type="Proteomes" id="UP000008332">
    <property type="component" value="Plasmid unnamed1"/>
</dbReference>
<name>Q21QJ1_ALBFT</name>
<evidence type="ECO:0000259" key="2">
    <source>
        <dbReference type="Pfam" id="PF07514"/>
    </source>
</evidence>
<dbReference type="RefSeq" id="WP_011458785.1">
    <property type="nucleotide sequence ID" value="NC_007901.1"/>
</dbReference>
<accession>Q21QJ1</accession>
<dbReference type="OrthoDB" id="6190309at2"/>
<dbReference type="Pfam" id="PF07514">
    <property type="entry name" value="TraI_2"/>
    <property type="match status" value="1"/>
</dbReference>
<dbReference type="Gene3D" id="1.10.3210.40">
    <property type="match status" value="1"/>
</dbReference>
<dbReference type="KEGG" id="rfr:Rfer_4267"/>
<evidence type="ECO:0000313" key="4">
    <source>
        <dbReference type="Proteomes" id="UP000008332"/>
    </source>
</evidence>